<protein>
    <submittedName>
        <fullName evidence="2">Uncharacterized protein</fullName>
    </submittedName>
</protein>
<evidence type="ECO:0000313" key="2">
    <source>
        <dbReference type="EMBL" id="KAK9187113.1"/>
    </source>
</evidence>
<keyword evidence="3" id="KW-1185">Reference proteome</keyword>
<organism evidence="2 3">
    <name type="scientific">Citrus x changshan-huyou</name>
    <dbReference type="NCBI Taxonomy" id="2935761"/>
    <lineage>
        <taxon>Eukaryota</taxon>
        <taxon>Viridiplantae</taxon>
        <taxon>Streptophyta</taxon>
        <taxon>Embryophyta</taxon>
        <taxon>Tracheophyta</taxon>
        <taxon>Spermatophyta</taxon>
        <taxon>Magnoliopsida</taxon>
        <taxon>eudicotyledons</taxon>
        <taxon>Gunneridae</taxon>
        <taxon>Pentapetalae</taxon>
        <taxon>rosids</taxon>
        <taxon>malvids</taxon>
        <taxon>Sapindales</taxon>
        <taxon>Rutaceae</taxon>
        <taxon>Aurantioideae</taxon>
        <taxon>Citrus</taxon>
    </lineage>
</organism>
<evidence type="ECO:0000256" key="1">
    <source>
        <dbReference type="SAM" id="MobiDB-lite"/>
    </source>
</evidence>
<dbReference type="AlphaFoldDB" id="A0AAP0QEW4"/>
<dbReference type="EMBL" id="JBCGBO010000007">
    <property type="protein sequence ID" value="KAK9187113.1"/>
    <property type="molecule type" value="Genomic_DNA"/>
</dbReference>
<reference evidence="2 3" key="1">
    <citation type="submission" date="2024-05" db="EMBL/GenBank/DDBJ databases">
        <title>Haplotype-resolved chromosome-level genome assembly of Huyou (Citrus changshanensis).</title>
        <authorList>
            <person name="Miao C."/>
            <person name="Chen W."/>
            <person name="Wu Y."/>
            <person name="Wang L."/>
            <person name="Zhao S."/>
            <person name="Grierson D."/>
            <person name="Xu C."/>
            <person name="Chen K."/>
        </authorList>
    </citation>
    <scope>NUCLEOTIDE SEQUENCE [LARGE SCALE GENOMIC DNA]</scope>
    <source>
        <strain evidence="2">01-14</strain>
        <tissue evidence="2">Leaf</tissue>
    </source>
</reference>
<proteinExistence type="predicted"/>
<dbReference type="Proteomes" id="UP001428341">
    <property type="component" value="Unassembled WGS sequence"/>
</dbReference>
<sequence length="182" mass="20832">MAPKEVRGTSMDSLLKQQAESQQRLSSSSCAHTDKNGEARSDDLTHNRQVHGSTIVSTQNGFKVPLTYVEWTDMPKDMLDYIWEEVKVHAEKNKTSHAQQLPRTGQILFVKKREEVSVYNKLDFEVPNALCAYQRHCDSQSDCCKASYKVLYNCKIVVTEKSYSEPQFNGPIFQQVKSCEYL</sequence>
<gene>
    <name evidence="2" type="ORF">WN944_018504</name>
</gene>
<comment type="caution">
    <text evidence="2">The sequence shown here is derived from an EMBL/GenBank/DDBJ whole genome shotgun (WGS) entry which is preliminary data.</text>
</comment>
<feature type="region of interest" description="Disordered" evidence="1">
    <location>
        <begin position="1"/>
        <end position="49"/>
    </location>
</feature>
<name>A0AAP0QEW4_9ROSI</name>
<evidence type="ECO:0000313" key="3">
    <source>
        <dbReference type="Proteomes" id="UP001428341"/>
    </source>
</evidence>
<feature type="compositionally biased region" description="Polar residues" evidence="1">
    <location>
        <begin position="10"/>
        <end position="31"/>
    </location>
</feature>
<accession>A0AAP0QEW4</accession>
<feature type="compositionally biased region" description="Basic and acidic residues" evidence="1">
    <location>
        <begin position="32"/>
        <end position="46"/>
    </location>
</feature>